<dbReference type="AlphaFoldDB" id="A0A5B8XNF1"/>
<keyword evidence="2" id="KW-1185">Reference proteome</keyword>
<dbReference type="RefSeq" id="WP_146958265.1">
    <property type="nucleotide sequence ID" value="NZ_CP042467.1"/>
</dbReference>
<organism evidence="1 2">
    <name type="scientific">Microvenator marinus</name>
    <dbReference type="NCBI Taxonomy" id="2600177"/>
    <lineage>
        <taxon>Bacteria</taxon>
        <taxon>Deltaproteobacteria</taxon>
        <taxon>Bradymonadales</taxon>
        <taxon>Microvenatoraceae</taxon>
        <taxon>Microvenator</taxon>
    </lineage>
</organism>
<dbReference type="Proteomes" id="UP000321595">
    <property type="component" value="Chromosome"/>
</dbReference>
<dbReference type="Gene3D" id="3.20.20.140">
    <property type="entry name" value="Metal-dependent hydrolases"/>
    <property type="match status" value="1"/>
</dbReference>
<evidence type="ECO:0000313" key="1">
    <source>
        <dbReference type="EMBL" id="QED26647.1"/>
    </source>
</evidence>
<evidence type="ECO:0000313" key="2">
    <source>
        <dbReference type="Proteomes" id="UP000321595"/>
    </source>
</evidence>
<sequence>MPKLFADLHNHPGFYTFNRLRNHPEEDDPSKFNPWFVPQDEDLGAMEKGERGRSYAQADVPKLLKSGTRLVFMSSCPIEKGFFWGHMNESGERHPFVLEAMKLMSGLTFLEGGVNLLRGDGKAALGAATRVLANRGPLRKFVQKVFMRYGMKRITFLASDAYDYWSEFLLEYEFFRSKSGVRQSGEVRWREDGVDKKESVTGRYQMIRSSDQLTSVIELSDDVGLILTIEGAYVFSIGPSGKPVSPELMFERIETLKTLEFPLFFITLAHHFDNGICGHAHSVPDAAGLVMDQTPRLNEGFERKGDLGLKVTRKLLGIDEDLNDLDERRIHIDCKHMSAQTRKEYYAEIIEPYNEKHPKRPIPVIVSHGAYSGVATLDELIAAAPNESDNHHSPPFYAWNINLADEDVTMVWKSKGLIGLVFDQRVCGVPPRASVPDDMWADVVMRQIFALVDVVMADDRLKASQKASIWDCICIGSDFDGMIDPLSRYATVLDFDLFEEDLRKVLQRYAHTRMIEKIGVDKLVEKIAWKNAYEFALRNFPS</sequence>
<dbReference type="SUPFAM" id="SSF51556">
    <property type="entry name" value="Metallo-dependent hydrolases"/>
    <property type="match status" value="1"/>
</dbReference>
<protein>
    <recommendedName>
        <fullName evidence="3">Membrane dipeptidase (Peptidase family M19)</fullName>
    </recommendedName>
</protein>
<name>A0A5B8XNF1_9DELT</name>
<dbReference type="OrthoDB" id="611177at2"/>
<gene>
    <name evidence="1" type="ORF">FRD01_05175</name>
</gene>
<evidence type="ECO:0008006" key="3">
    <source>
        <dbReference type="Google" id="ProtNLM"/>
    </source>
</evidence>
<dbReference type="EMBL" id="CP042467">
    <property type="protein sequence ID" value="QED26647.1"/>
    <property type="molecule type" value="Genomic_DNA"/>
</dbReference>
<proteinExistence type="predicted"/>
<dbReference type="KEGG" id="bbae:FRD01_05175"/>
<reference evidence="1 2" key="1">
    <citation type="submission" date="2019-08" db="EMBL/GenBank/DDBJ databases">
        <authorList>
            <person name="Liang Q."/>
        </authorList>
    </citation>
    <scope>NUCLEOTIDE SEQUENCE [LARGE SCALE GENOMIC DNA]</scope>
    <source>
        <strain evidence="1 2">V1718</strain>
    </source>
</reference>
<accession>A0A5B8XNF1</accession>
<dbReference type="InterPro" id="IPR032466">
    <property type="entry name" value="Metal_Hydrolase"/>
</dbReference>